<evidence type="ECO:0000313" key="7">
    <source>
        <dbReference type="EMBL" id="PSF35598.1"/>
    </source>
</evidence>
<reference evidence="7 8" key="1">
    <citation type="submission" date="2018-03" db="EMBL/GenBank/DDBJ databases">
        <title>The ancient ancestry and fast evolution of plastids.</title>
        <authorList>
            <person name="Moore K.R."/>
            <person name="Magnabosco C."/>
            <person name="Momper L."/>
            <person name="Gold D.A."/>
            <person name="Bosak T."/>
            <person name="Fournier G.P."/>
        </authorList>
    </citation>
    <scope>NUCLEOTIDE SEQUENCE [LARGE SCALE GENOMIC DNA]</scope>
    <source>
        <strain evidence="7 8">CCALA 016</strain>
    </source>
</reference>
<dbReference type="Proteomes" id="UP000239001">
    <property type="component" value="Unassembled WGS sequence"/>
</dbReference>
<dbReference type="GO" id="GO:0005506">
    <property type="term" value="F:iron ion binding"/>
    <property type="evidence" value="ECO:0007669"/>
    <property type="project" value="InterPro"/>
</dbReference>
<name>A0A2T1LV91_9CHRO</name>
<evidence type="ECO:0000256" key="1">
    <source>
        <dbReference type="ARBA" id="ARBA00022714"/>
    </source>
</evidence>
<evidence type="ECO:0000256" key="2">
    <source>
        <dbReference type="ARBA" id="ARBA00022723"/>
    </source>
</evidence>
<evidence type="ECO:0000256" key="3">
    <source>
        <dbReference type="ARBA" id="ARBA00023002"/>
    </source>
</evidence>
<evidence type="ECO:0000259" key="6">
    <source>
        <dbReference type="PROSITE" id="PS51296"/>
    </source>
</evidence>
<dbReference type="GO" id="GO:0016705">
    <property type="term" value="F:oxidoreductase activity, acting on paired donors, with incorporation or reduction of molecular oxygen"/>
    <property type="evidence" value="ECO:0007669"/>
    <property type="project" value="UniProtKB-ARBA"/>
</dbReference>
<comment type="caution">
    <text evidence="7">The sequence shown here is derived from an EMBL/GenBank/DDBJ whole genome shotgun (WGS) entry which is preliminary data.</text>
</comment>
<gene>
    <name evidence="7" type="ORF">C7H19_16470</name>
</gene>
<reference evidence="7 8" key="2">
    <citation type="submission" date="2018-03" db="EMBL/GenBank/DDBJ databases">
        <authorList>
            <person name="Keele B.F."/>
        </authorList>
    </citation>
    <scope>NUCLEOTIDE SEQUENCE [LARGE SCALE GENOMIC DNA]</scope>
    <source>
        <strain evidence="7 8">CCALA 016</strain>
    </source>
</reference>
<evidence type="ECO:0000256" key="4">
    <source>
        <dbReference type="ARBA" id="ARBA00023004"/>
    </source>
</evidence>
<dbReference type="PROSITE" id="PS00570">
    <property type="entry name" value="RING_HYDROXYL_ALPHA"/>
    <property type="match status" value="1"/>
</dbReference>
<dbReference type="PROSITE" id="PS51296">
    <property type="entry name" value="RIESKE"/>
    <property type="match status" value="1"/>
</dbReference>
<dbReference type="Gene3D" id="2.102.10.10">
    <property type="entry name" value="Rieske [2Fe-2S] iron-sulphur domain"/>
    <property type="match status" value="1"/>
</dbReference>
<evidence type="ECO:0000256" key="5">
    <source>
        <dbReference type="ARBA" id="ARBA00023014"/>
    </source>
</evidence>
<dbReference type="GO" id="GO:0004497">
    <property type="term" value="F:monooxygenase activity"/>
    <property type="evidence" value="ECO:0007669"/>
    <property type="project" value="UniProtKB-ARBA"/>
</dbReference>
<dbReference type="InterPro" id="IPR015881">
    <property type="entry name" value="ARHD_Rieske_2Fe_2S"/>
</dbReference>
<accession>A0A2T1LV91</accession>
<dbReference type="PANTHER" id="PTHR21266">
    <property type="entry name" value="IRON-SULFUR DOMAIN CONTAINING PROTEIN"/>
    <property type="match status" value="1"/>
</dbReference>
<keyword evidence="3" id="KW-0560">Oxidoreductase</keyword>
<dbReference type="Gene3D" id="3.90.380.10">
    <property type="entry name" value="Naphthalene 1,2-dioxygenase Alpha Subunit, Chain A, domain 1"/>
    <property type="match status" value="1"/>
</dbReference>
<protein>
    <submittedName>
        <fullName evidence="7">2Fe-2S ferredoxin</fullName>
    </submittedName>
</protein>
<dbReference type="SUPFAM" id="SSF50022">
    <property type="entry name" value="ISP domain"/>
    <property type="match status" value="1"/>
</dbReference>
<dbReference type="AlphaFoldDB" id="A0A2T1LV91"/>
<dbReference type="EMBL" id="PXOH01000019">
    <property type="protein sequence ID" value="PSF35598.1"/>
    <property type="molecule type" value="Genomic_DNA"/>
</dbReference>
<dbReference type="GO" id="GO:0051537">
    <property type="term" value="F:2 iron, 2 sulfur cluster binding"/>
    <property type="evidence" value="ECO:0007669"/>
    <property type="project" value="UniProtKB-KW"/>
</dbReference>
<keyword evidence="4" id="KW-0408">Iron</keyword>
<dbReference type="OrthoDB" id="477744at2"/>
<keyword evidence="8" id="KW-1185">Reference proteome</keyword>
<proteinExistence type="predicted"/>
<dbReference type="SUPFAM" id="SSF55961">
    <property type="entry name" value="Bet v1-like"/>
    <property type="match status" value="1"/>
</dbReference>
<feature type="domain" description="Rieske" evidence="6">
    <location>
        <begin position="10"/>
        <end position="116"/>
    </location>
</feature>
<dbReference type="InterPro" id="IPR050584">
    <property type="entry name" value="Cholesterol_7-desaturase"/>
</dbReference>
<evidence type="ECO:0000313" key="8">
    <source>
        <dbReference type="Proteomes" id="UP000239001"/>
    </source>
</evidence>
<dbReference type="RefSeq" id="WP_106458011.1">
    <property type="nucleotide sequence ID" value="NZ_PXOH01000019.1"/>
</dbReference>
<sequence length="349" mass="40593">MSTLLRDFWYIAMPGKNLKVGQLVGKKMLGDPILVGRREDGQVFAMRDICPHRGIPLHHGWIEGDGVCCCYHGWKFNTEDGKCSHIPSMTEYDKLDIQRIQVQSYPCREVQGNIWVYIPEDFKRGINELELPSVPIIPGFGESLPHISETLHFACHIDHAVIGLMDPAHGPFVHTSWWWRSGPRKFRVKEKLYEPIRQGFRLVPYDMPVSAKPYKLLGNNISIEIIFELPSVRTEILRGDRYQACSFTTVTPIDETQCEVHQSLYWTIPWMGMFKPILRSLTLQFLGQDRDVVIKQQEGLVYNPSLMLIDDADTQAKWYYRLKQEYSLSQQENRPFKNPIDARVLRWRS</sequence>
<keyword evidence="5" id="KW-0411">Iron-sulfur</keyword>
<dbReference type="InterPro" id="IPR017941">
    <property type="entry name" value="Rieske_2Fe-2S"/>
</dbReference>
<keyword evidence="2" id="KW-0479">Metal-binding</keyword>
<dbReference type="CDD" id="cd03469">
    <property type="entry name" value="Rieske_RO_Alpha_N"/>
    <property type="match status" value="1"/>
</dbReference>
<dbReference type="Pfam" id="PF00355">
    <property type="entry name" value="Rieske"/>
    <property type="match status" value="1"/>
</dbReference>
<keyword evidence="1" id="KW-0001">2Fe-2S</keyword>
<dbReference type="InterPro" id="IPR036922">
    <property type="entry name" value="Rieske_2Fe-2S_sf"/>
</dbReference>
<dbReference type="PANTHER" id="PTHR21266:SF60">
    <property type="entry name" value="3-KETOSTEROID-9-ALPHA-MONOOXYGENASE, OXYGENASE COMPONENT"/>
    <property type="match status" value="1"/>
</dbReference>
<organism evidence="7 8">
    <name type="scientific">Aphanothece hegewaldii CCALA 016</name>
    <dbReference type="NCBI Taxonomy" id="2107694"/>
    <lineage>
        <taxon>Bacteria</taxon>
        <taxon>Bacillati</taxon>
        <taxon>Cyanobacteriota</taxon>
        <taxon>Cyanophyceae</taxon>
        <taxon>Oscillatoriophycideae</taxon>
        <taxon>Chroococcales</taxon>
        <taxon>Aphanothecaceae</taxon>
        <taxon>Aphanothece</taxon>
    </lineage>
</organism>